<evidence type="ECO:0000313" key="2">
    <source>
        <dbReference type="EMBL" id="KAJ4825945.1"/>
    </source>
</evidence>
<evidence type="ECO:0008006" key="4">
    <source>
        <dbReference type="Google" id="ProtNLM"/>
    </source>
</evidence>
<sequence>MLILLSLFDYIFLAESDENVVGGSSLHKIRESSSFGNAEREKADRFGVAREFWKMLFNNVLELTSTERVGGIRASSDSRFDSFATCTQLSLLIWSCNRRSFISSAQQAMVQCHKLRARSRHH</sequence>
<name>A0A9Q0J377_9ROSI</name>
<accession>A0A9Q0J377</accession>
<dbReference type="AlphaFoldDB" id="A0A9Q0J377"/>
<organism evidence="2 3">
    <name type="scientific">Turnera subulata</name>
    <dbReference type="NCBI Taxonomy" id="218843"/>
    <lineage>
        <taxon>Eukaryota</taxon>
        <taxon>Viridiplantae</taxon>
        <taxon>Streptophyta</taxon>
        <taxon>Embryophyta</taxon>
        <taxon>Tracheophyta</taxon>
        <taxon>Spermatophyta</taxon>
        <taxon>Magnoliopsida</taxon>
        <taxon>eudicotyledons</taxon>
        <taxon>Gunneridae</taxon>
        <taxon>Pentapetalae</taxon>
        <taxon>rosids</taxon>
        <taxon>fabids</taxon>
        <taxon>Malpighiales</taxon>
        <taxon>Passifloraceae</taxon>
        <taxon>Turnera</taxon>
    </lineage>
</organism>
<evidence type="ECO:0000313" key="3">
    <source>
        <dbReference type="Proteomes" id="UP001141552"/>
    </source>
</evidence>
<feature type="signal peptide" evidence="1">
    <location>
        <begin position="1"/>
        <end position="16"/>
    </location>
</feature>
<protein>
    <recommendedName>
        <fullName evidence="4">Secreted protein</fullName>
    </recommendedName>
</protein>
<gene>
    <name evidence="2" type="ORF">Tsubulata_011179</name>
</gene>
<proteinExistence type="predicted"/>
<feature type="chain" id="PRO_5040291515" description="Secreted protein" evidence="1">
    <location>
        <begin position="17"/>
        <end position="122"/>
    </location>
</feature>
<reference evidence="2" key="1">
    <citation type="submission" date="2022-02" db="EMBL/GenBank/DDBJ databases">
        <authorList>
            <person name="Henning P.M."/>
            <person name="McCubbin A.G."/>
            <person name="Shore J.S."/>
        </authorList>
    </citation>
    <scope>NUCLEOTIDE SEQUENCE</scope>
    <source>
        <strain evidence="2">F60SS</strain>
        <tissue evidence="2">Leaves</tissue>
    </source>
</reference>
<keyword evidence="3" id="KW-1185">Reference proteome</keyword>
<keyword evidence="1" id="KW-0732">Signal</keyword>
<dbReference type="EMBL" id="JAKUCV010006776">
    <property type="protein sequence ID" value="KAJ4825945.1"/>
    <property type="molecule type" value="Genomic_DNA"/>
</dbReference>
<comment type="caution">
    <text evidence="2">The sequence shown here is derived from an EMBL/GenBank/DDBJ whole genome shotgun (WGS) entry which is preliminary data.</text>
</comment>
<dbReference type="Proteomes" id="UP001141552">
    <property type="component" value="Unassembled WGS sequence"/>
</dbReference>
<reference evidence="2" key="2">
    <citation type="journal article" date="2023" name="Plants (Basel)">
        <title>Annotation of the Turnera subulata (Passifloraceae) Draft Genome Reveals the S-Locus Evolved after the Divergence of Turneroideae from Passifloroideae in a Stepwise Manner.</title>
        <authorList>
            <person name="Henning P.M."/>
            <person name="Roalson E.H."/>
            <person name="Mir W."/>
            <person name="McCubbin A.G."/>
            <person name="Shore J.S."/>
        </authorList>
    </citation>
    <scope>NUCLEOTIDE SEQUENCE</scope>
    <source>
        <strain evidence="2">F60SS</strain>
    </source>
</reference>
<evidence type="ECO:0000256" key="1">
    <source>
        <dbReference type="SAM" id="SignalP"/>
    </source>
</evidence>